<dbReference type="eggNOG" id="COG0451">
    <property type="taxonomic scope" value="Bacteria"/>
</dbReference>
<evidence type="ECO:0000313" key="3">
    <source>
        <dbReference type="EMBL" id="GAK36112.1"/>
    </source>
</evidence>
<name>A0A069D116_9BACE</name>
<dbReference type="EMBL" id="BAJS01000005">
    <property type="protein sequence ID" value="GAK36112.1"/>
    <property type="molecule type" value="Genomic_DNA"/>
</dbReference>
<feature type="domain" description="NAD-dependent epimerase/dehydratase" evidence="2">
    <location>
        <begin position="3"/>
        <end position="271"/>
    </location>
</feature>
<dbReference type="PANTHER" id="PTHR43574">
    <property type="entry name" value="EPIMERASE-RELATED"/>
    <property type="match status" value="1"/>
</dbReference>
<reference evidence="3 4" key="1">
    <citation type="journal article" date="2015" name="Microbes Environ.">
        <title>Distribution and evolution of nitrogen fixation genes in the phylum bacteroidetes.</title>
        <authorList>
            <person name="Inoue J."/>
            <person name="Oshima K."/>
            <person name="Suda W."/>
            <person name="Sakamoto M."/>
            <person name="Iino T."/>
            <person name="Noda S."/>
            <person name="Hongoh Y."/>
            <person name="Hattori M."/>
            <person name="Ohkuma M."/>
        </authorList>
    </citation>
    <scope>NUCLEOTIDE SEQUENCE [LARGE SCALE GENOMIC DNA]</scope>
    <source>
        <strain evidence="3 4">JCM 15093</strain>
    </source>
</reference>
<protein>
    <submittedName>
        <fullName evidence="3">UDP-glucuronate 5'-epimerase</fullName>
    </submittedName>
</protein>
<evidence type="ECO:0000256" key="1">
    <source>
        <dbReference type="ARBA" id="ARBA00023027"/>
    </source>
</evidence>
<evidence type="ECO:0000313" key="4">
    <source>
        <dbReference type="Proteomes" id="UP000027601"/>
    </source>
</evidence>
<accession>A0A069D116</accession>
<dbReference type="PRINTS" id="PR01713">
    <property type="entry name" value="NUCEPIMERASE"/>
</dbReference>
<dbReference type="Gene3D" id="3.40.50.720">
    <property type="entry name" value="NAD(P)-binding Rossmann-like Domain"/>
    <property type="match status" value="1"/>
</dbReference>
<dbReference type="OrthoDB" id="9801785at2"/>
<proteinExistence type="predicted"/>
<dbReference type="Proteomes" id="UP000027601">
    <property type="component" value="Unassembled WGS sequence"/>
</dbReference>
<dbReference type="InterPro" id="IPR036291">
    <property type="entry name" value="NAD(P)-bd_dom_sf"/>
</dbReference>
<dbReference type="STRING" id="1121097.GCA_000428125_01772"/>
<dbReference type="Pfam" id="PF01370">
    <property type="entry name" value="Epimerase"/>
    <property type="match status" value="1"/>
</dbReference>
<organism evidence="3 4">
    <name type="scientific">Bacteroides graminisolvens DSM 19988 = JCM 15093</name>
    <dbReference type="NCBI Taxonomy" id="1121097"/>
    <lineage>
        <taxon>Bacteria</taxon>
        <taxon>Pseudomonadati</taxon>
        <taxon>Bacteroidota</taxon>
        <taxon>Bacteroidia</taxon>
        <taxon>Bacteroidales</taxon>
        <taxon>Bacteroidaceae</taxon>
        <taxon>Bacteroides</taxon>
    </lineage>
</organism>
<dbReference type="RefSeq" id="WP_024996097.1">
    <property type="nucleotide sequence ID" value="NZ_ATZI01000005.1"/>
</dbReference>
<comment type="caution">
    <text evidence="3">The sequence shown here is derived from an EMBL/GenBank/DDBJ whole genome shotgun (WGS) entry which is preliminary data.</text>
</comment>
<keyword evidence="4" id="KW-1185">Reference proteome</keyword>
<dbReference type="InterPro" id="IPR001509">
    <property type="entry name" value="Epimerase_deHydtase"/>
</dbReference>
<keyword evidence="1" id="KW-0520">NAD</keyword>
<evidence type="ECO:0000259" key="2">
    <source>
        <dbReference type="Pfam" id="PF01370"/>
    </source>
</evidence>
<dbReference type="SUPFAM" id="SSF51735">
    <property type="entry name" value="NAD(P)-binding Rossmann-fold domains"/>
    <property type="match status" value="1"/>
</dbReference>
<sequence length="346" mass="38917">MKILVTGAAGFIGSRVAFMLAQRGDQVIGIDNINEYYDIRLKYGRLREGGIDAGTLDMPFHVYFHSSLFPTNYKFMRMDISDKGAMEQLFNEEKFDAVVNLAAQAGVRYSITNPYSYMNSNMVGFMNVLECCRNYKVDSLVFASSSSVYGMNSKVPFSETDHVGSPVSLYAASKRANELMAHAYCKLYGLKATGLRYFTVYGPWGRPDMAPMLFTKSIARGEPIQVFNNGNLSRDFTYIDDIVKGTIQVLDKAPVVADCENEVPFRIYNIGCSSPVKLMDFINEIEQAVGREAQKVFLPMQPGDVYQTYADTTKLETEIGYKPCVSLHDGITEFVKWYMSDKNPLR</sequence>
<dbReference type="AlphaFoldDB" id="A0A069D116"/>
<gene>
    <name evidence="3" type="ORF">JCM15093_1255</name>
</gene>